<reference evidence="2" key="1">
    <citation type="submission" date="2023-08" db="EMBL/GenBank/DDBJ databases">
        <title>Black Yeasts Isolated from many extreme environments.</title>
        <authorList>
            <person name="Coleine C."/>
            <person name="Stajich J.E."/>
            <person name="Selbmann L."/>
        </authorList>
    </citation>
    <scope>NUCLEOTIDE SEQUENCE</scope>
    <source>
        <strain evidence="2">CCFEE 5810</strain>
    </source>
</reference>
<evidence type="ECO:0008006" key="4">
    <source>
        <dbReference type="Google" id="ProtNLM"/>
    </source>
</evidence>
<feature type="region of interest" description="Disordered" evidence="1">
    <location>
        <begin position="213"/>
        <end position="240"/>
    </location>
</feature>
<protein>
    <recommendedName>
        <fullName evidence="4">F-box domain-containing protein</fullName>
    </recommendedName>
</protein>
<name>A0AAN7WBA9_9PEZI</name>
<evidence type="ECO:0000256" key="1">
    <source>
        <dbReference type="SAM" id="MobiDB-lite"/>
    </source>
</evidence>
<feature type="compositionally biased region" description="Polar residues" evidence="1">
    <location>
        <begin position="219"/>
        <end position="240"/>
    </location>
</feature>
<gene>
    <name evidence="2" type="ORF">LTR97_002663</name>
</gene>
<proteinExistence type="predicted"/>
<dbReference type="SUPFAM" id="SSF81383">
    <property type="entry name" value="F-box domain"/>
    <property type="match status" value="1"/>
</dbReference>
<comment type="caution">
    <text evidence="2">The sequence shown here is derived from an EMBL/GenBank/DDBJ whole genome shotgun (WGS) entry which is preliminary data.</text>
</comment>
<dbReference type="AlphaFoldDB" id="A0AAN7WBA9"/>
<dbReference type="EMBL" id="JAVRQU010000003">
    <property type="protein sequence ID" value="KAK5705544.1"/>
    <property type="molecule type" value="Genomic_DNA"/>
</dbReference>
<evidence type="ECO:0000313" key="2">
    <source>
        <dbReference type="EMBL" id="KAK5705544.1"/>
    </source>
</evidence>
<accession>A0AAN7WBA9</accession>
<organism evidence="2 3">
    <name type="scientific">Elasticomyces elasticus</name>
    <dbReference type="NCBI Taxonomy" id="574655"/>
    <lineage>
        <taxon>Eukaryota</taxon>
        <taxon>Fungi</taxon>
        <taxon>Dikarya</taxon>
        <taxon>Ascomycota</taxon>
        <taxon>Pezizomycotina</taxon>
        <taxon>Dothideomycetes</taxon>
        <taxon>Dothideomycetidae</taxon>
        <taxon>Mycosphaerellales</taxon>
        <taxon>Teratosphaeriaceae</taxon>
        <taxon>Elasticomyces</taxon>
    </lineage>
</organism>
<evidence type="ECO:0000313" key="3">
    <source>
        <dbReference type="Proteomes" id="UP001310594"/>
    </source>
</evidence>
<dbReference type="InterPro" id="IPR036047">
    <property type="entry name" value="F-box-like_dom_sf"/>
</dbReference>
<sequence>MATTTAGGTLASTPELVEMILLQLPLPNVLLAQRVDRTWYAIIKESPQLQRALFFRPRRDISLVFPSAAICTLPCKSAGTCKRLLEPPGHGREGIRWMFEVAGTQEAHCPTINPLTTTLWPEQWMSSEEIEFRTPLVGHNTAVARREASWRRMLFTQPPVTNLMVDHGYARHWHEVVATSAAGVTLGDIVENSYAFSTLARPFYLIAGKFRQSQEEETAQNTPDSIHASDSPNQSENPEI</sequence>
<dbReference type="Proteomes" id="UP001310594">
    <property type="component" value="Unassembled WGS sequence"/>
</dbReference>